<name>A0A5C4L584_9HYPH</name>
<sequence>MREGETELDMVRRHVENGARHIAKQRTLVARLRRKGLPTDEAEALLAIFEDLQHQHQDHLARIGKRGSEGSAIGSL</sequence>
<keyword evidence="2" id="KW-1185">Reference proteome</keyword>
<dbReference type="OrthoDB" id="8000372at2"/>
<dbReference type="Proteomes" id="UP000305267">
    <property type="component" value="Unassembled WGS sequence"/>
</dbReference>
<evidence type="ECO:0000313" key="2">
    <source>
        <dbReference type="Proteomes" id="UP000305267"/>
    </source>
</evidence>
<protein>
    <submittedName>
        <fullName evidence="1">Uncharacterized protein</fullName>
    </submittedName>
</protein>
<organism evidence="1 2">
    <name type="scientific">Methylobacterium terricola</name>
    <dbReference type="NCBI Taxonomy" id="2583531"/>
    <lineage>
        <taxon>Bacteria</taxon>
        <taxon>Pseudomonadati</taxon>
        <taxon>Pseudomonadota</taxon>
        <taxon>Alphaproteobacteria</taxon>
        <taxon>Hyphomicrobiales</taxon>
        <taxon>Methylobacteriaceae</taxon>
        <taxon>Methylobacterium</taxon>
    </lineage>
</organism>
<comment type="caution">
    <text evidence="1">The sequence shown here is derived from an EMBL/GenBank/DDBJ whole genome shotgun (WGS) entry which is preliminary data.</text>
</comment>
<accession>A0A5C4L584</accession>
<reference evidence="1 2" key="1">
    <citation type="submission" date="2019-06" db="EMBL/GenBank/DDBJ databases">
        <title>Genome of Methylobacterium sp. 17Sr1-39.</title>
        <authorList>
            <person name="Seo T."/>
        </authorList>
    </citation>
    <scope>NUCLEOTIDE SEQUENCE [LARGE SCALE GENOMIC DNA]</scope>
    <source>
        <strain evidence="1 2">17Sr1-39</strain>
    </source>
</reference>
<gene>
    <name evidence="1" type="ORF">FF100_35735</name>
</gene>
<evidence type="ECO:0000313" key="1">
    <source>
        <dbReference type="EMBL" id="TNC05403.1"/>
    </source>
</evidence>
<dbReference type="AlphaFoldDB" id="A0A5C4L584"/>
<dbReference type="EMBL" id="VDDA01000062">
    <property type="protein sequence ID" value="TNC05403.1"/>
    <property type="molecule type" value="Genomic_DNA"/>
</dbReference>
<proteinExistence type="predicted"/>